<dbReference type="GO" id="GO:0140658">
    <property type="term" value="F:ATP-dependent chromatin remodeler activity"/>
    <property type="evidence" value="ECO:0007669"/>
    <property type="project" value="TreeGrafter"/>
</dbReference>
<gene>
    <name evidence="11" type="ORF">HKW66_Vig0224800</name>
</gene>
<protein>
    <submittedName>
        <fullName evidence="11">CHD3-type chromatin-remodeling factor</fullName>
    </submittedName>
</protein>
<evidence type="ECO:0000313" key="11">
    <source>
        <dbReference type="EMBL" id="KAG2390114.1"/>
    </source>
</evidence>
<dbReference type="Pfam" id="PF00385">
    <property type="entry name" value="Chromo"/>
    <property type="match status" value="1"/>
</dbReference>
<evidence type="ECO:0000259" key="8">
    <source>
        <dbReference type="PROSITE" id="PS50013"/>
    </source>
</evidence>
<reference evidence="11 12" key="1">
    <citation type="submission" date="2020-05" db="EMBL/GenBank/DDBJ databases">
        <title>Vigna angularis (adzuki bean) Var. LongXiaoDou No. 4 denovo assembly.</title>
        <authorList>
            <person name="Xiang H."/>
        </authorList>
    </citation>
    <scope>NUCLEOTIDE SEQUENCE [LARGE SCALE GENOMIC DNA]</scope>
    <source>
        <tissue evidence="11">Leaf</tissue>
    </source>
</reference>
<dbReference type="Pfam" id="PF00176">
    <property type="entry name" value="SNF2-rel_dom"/>
    <property type="match status" value="1"/>
</dbReference>
<sequence>MASDEVTSDSILVSQGSSNGHLDGLPIPRYNFDESDEEDQVIFHTEHGKYGENVKVAGNDANVGGLVEGLPGSSRQRKRKDDSNDSVILPRKRGRPRKNTTKCDSTDTNVNSFADRLRERSSIKKPTYVLDQLEEDLDIFPSTHGDPTEDIVKIERSDTIVGGALNVVPEEEFLKAFKTQPGLKIRINSFHRRIESAKNSNEDFVAIRSEWTMVDRILACRQGHGDDKKAYLVKWKELPYDECHWELESDISAFQAEIERFNNFQSRTRRVLDASASENLQKEFLPYESSPEFLSGGKTIQSIAFLASLFESNVSPHLVIAPLSTLRNWEREFATWAPQMNVVMYFGSGNARDLIREYEFYFPKNQKGFQRKKSKQLVDETKQGRIKFDVLLTSYEMINCDLLALKPIKWECMIVDEGHRLKNKNSKLFSSLTQLSSKHRVLLTGTPLQFGSLEEFQEEFKDINREEQILRLHKMLAPHLLRRMKKDVMTELPPKKELILRVELSSLQKEYYKAILTRNYPILTRQAGVHISLINVVMELRKLCCHPFMFNGLQPDLNINDEKAPLDHLLESSGKLQLLDKMMVKLKEQGHRVLIYSQFQKMLDLLEDYCCYNNWQFERIDGKVGGAERQVKIDRFNAEDSSRFCFLLSTRAGGLGINLTTADTFNNFFLRLTDSTGNYSDWNPHADLQAMARSHRHGQKKKVMIYRLITRGTIEERMIQMTKKKMVLEHLVVGRLQAENIKQEELDDIVRYGAEELFADENDEASKSRQIHYDDDAIDRLLDRDGVGGEDAGLDGEDEDGFLKAFKVANFEYIDEVKPAEEVAQKESKENQFSAANLKKSAYWDGLLKKGYDQCRVEDLNALGKGKRTRTKWLGEGCSNWGDISSDGEDYEADHSEDDSNSFETPPTRRLQRKKLRAESPEPLPLMEGQGKSLKVLGFSQNQRADFLQILMRFGVGDYDWKEFASRMKHKSYEEITEYGKLFLSHIAEDITDSPTFTDGVPKEGLRIQDVLVRIALLNLISEKVTDILIRYPRLKGTNFWKTEHDLVLLQAVLKHGYARWHDIIKDKDLKIEKVICQELNIPVADVSVQVQSDSRKLYGPNITNVESSTSFNKSKQSDLCGSSDRGKQTQSHRKSVTWDQNKQIHRAHIEFIKKRLRLLETGLTAECQNERFSDLRANEEENKLFKGKSTRVNVNKIVCNWCIFSMRCGKLWRAAKPVLKKRQQKSNNAKLLGTWVKSKAFLLISKNFYVVRHRREKIFNNRSNTLSQTGVDGPEEVKCKAKDLVMEFCTGDELISKC</sequence>
<evidence type="ECO:0000256" key="4">
    <source>
        <dbReference type="ARBA" id="ARBA00022801"/>
    </source>
</evidence>
<evidence type="ECO:0000313" key="12">
    <source>
        <dbReference type="Proteomes" id="UP000743370"/>
    </source>
</evidence>
<evidence type="ECO:0000256" key="2">
    <source>
        <dbReference type="ARBA" id="ARBA00022737"/>
    </source>
</evidence>
<comment type="subcellular location">
    <subcellularLocation>
        <location evidence="1">Nucleus</location>
    </subcellularLocation>
</comment>
<organism evidence="11 12">
    <name type="scientific">Phaseolus angularis</name>
    <name type="common">Azuki bean</name>
    <name type="synonym">Vigna angularis</name>
    <dbReference type="NCBI Taxonomy" id="3914"/>
    <lineage>
        <taxon>Eukaryota</taxon>
        <taxon>Viridiplantae</taxon>
        <taxon>Streptophyta</taxon>
        <taxon>Embryophyta</taxon>
        <taxon>Tracheophyta</taxon>
        <taxon>Spermatophyta</taxon>
        <taxon>Magnoliopsida</taxon>
        <taxon>eudicotyledons</taxon>
        <taxon>Gunneridae</taxon>
        <taxon>Pentapetalae</taxon>
        <taxon>rosids</taxon>
        <taxon>fabids</taxon>
        <taxon>Fabales</taxon>
        <taxon>Fabaceae</taxon>
        <taxon>Papilionoideae</taxon>
        <taxon>50 kb inversion clade</taxon>
        <taxon>NPAAA clade</taxon>
        <taxon>indigoferoid/millettioid clade</taxon>
        <taxon>Phaseoleae</taxon>
        <taxon>Vigna</taxon>
    </lineage>
</organism>
<feature type="compositionally biased region" description="Basic residues" evidence="7">
    <location>
        <begin position="90"/>
        <end position="100"/>
    </location>
</feature>
<proteinExistence type="predicted"/>
<feature type="domain" description="Helicase C-terminal" evidence="10">
    <location>
        <begin position="578"/>
        <end position="749"/>
    </location>
</feature>
<dbReference type="CDD" id="cd18793">
    <property type="entry name" value="SF2_C_SNF"/>
    <property type="match status" value="1"/>
</dbReference>
<dbReference type="PROSITE" id="PS51192">
    <property type="entry name" value="HELICASE_ATP_BIND_1"/>
    <property type="match status" value="1"/>
</dbReference>
<evidence type="ECO:0000259" key="9">
    <source>
        <dbReference type="PROSITE" id="PS51192"/>
    </source>
</evidence>
<dbReference type="InterPro" id="IPR000330">
    <property type="entry name" value="SNF2_N"/>
</dbReference>
<dbReference type="SMART" id="SM00490">
    <property type="entry name" value="HELICc"/>
    <property type="match status" value="1"/>
</dbReference>
<feature type="region of interest" description="Disordered" evidence="7">
    <location>
        <begin position="889"/>
        <end position="927"/>
    </location>
</feature>
<evidence type="ECO:0000256" key="1">
    <source>
        <dbReference type="ARBA" id="ARBA00004123"/>
    </source>
</evidence>
<accession>A0A8T0JZ49</accession>
<keyword evidence="2" id="KW-0677">Repeat</keyword>
<evidence type="ECO:0000259" key="10">
    <source>
        <dbReference type="PROSITE" id="PS51194"/>
    </source>
</evidence>
<dbReference type="PROSITE" id="PS51194">
    <property type="entry name" value="HELICASE_CTER"/>
    <property type="match status" value="1"/>
</dbReference>
<dbReference type="InterPro" id="IPR016197">
    <property type="entry name" value="Chromo-like_dom_sf"/>
</dbReference>
<feature type="compositionally biased region" description="Polar residues" evidence="7">
    <location>
        <begin position="1108"/>
        <end position="1121"/>
    </location>
</feature>
<dbReference type="SMART" id="SM00298">
    <property type="entry name" value="CHROMO"/>
    <property type="match status" value="1"/>
</dbReference>
<dbReference type="SUPFAM" id="SSF54160">
    <property type="entry name" value="Chromo domain-like"/>
    <property type="match status" value="1"/>
</dbReference>
<feature type="region of interest" description="Disordered" evidence="7">
    <location>
        <begin position="1"/>
        <end position="31"/>
    </location>
</feature>
<dbReference type="GO" id="GO:0005524">
    <property type="term" value="F:ATP binding"/>
    <property type="evidence" value="ECO:0007669"/>
    <property type="project" value="UniProtKB-KW"/>
</dbReference>
<evidence type="ECO:0000256" key="6">
    <source>
        <dbReference type="ARBA" id="ARBA00023242"/>
    </source>
</evidence>
<feature type="domain" description="Chromo" evidence="8">
    <location>
        <begin position="212"/>
        <end position="267"/>
    </location>
</feature>
<dbReference type="InterPro" id="IPR023780">
    <property type="entry name" value="Chromo_domain"/>
</dbReference>
<dbReference type="InterPro" id="IPR038718">
    <property type="entry name" value="SNF2-like_sf"/>
</dbReference>
<evidence type="ECO:0000256" key="7">
    <source>
        <dbReference type="SAM" id="MobiDB-lite"/>
    </source>
</evidence>
<dbReference type="Gene3D" id="3.40.50.10810">
    <property type="entry name" value="Tandem AAA-ATPase domain"/>
    <property type="match status" value="1"/>
</dbReference>
<dbReference type="GO" id="GO:0003677">
    <property type="term" value="F:DNA binding"/>
    <property type="evidence" value="ECO:0007669"/>
    <property type="project" value="InterPro"/>
</dbReference>
<dbReference type="InterPro" id="IPR009463">
    <property type="entry name" value="DUF1087"/>
</dbReference>
<dbReference type="GO" id="GO:0000785">
    <property type="term" value="C:chromatin"/>
    <property type="evidence" value="ECO:0007669"/>
    <property type="project" value="TreeGrafter"/>
</dbReference>
<dbReference type="Gene3D" id="3.40.50.300">
    <property type="entry name" value="P-loop containing nucleotide triphosphate hydrolases"/>
    <property type="match status" value="1"/>
</dbReference>
<feature type="domain" description="Helicase ATP-binding" evidence="9">
    <location>
        <begin position="297"/>
        <end position="465"/>
    </location>
</feature>
<dbReference type="GO" id="GO:0005634">
    <property type="term" value="C:nucleus"/>
    <property type="evidence" value="ECO:0007669"/>
    <property type="project" value="UniProtKB-SubCell"/>
</dbReference>
<dbReference type="InterPro" id="IPR049730">
    <property type="entry name" value="SNF2/RAD54-like_C"/>
</dbReference>
<dbReference type="Pfam" id="PF06465">
    <property type="entry name" value="DUF1087"/>
    <property type="match status" value="1"/>
</dbReference>
<name>A0A8T0JZ49_PHAAN</name>
<feature type="compositionally biased region" description="Polar residues" evidence="7">
    <location>
        <begin position="8"/>
        <end position="20"/>
    </location>
</feature>
<dbReference type="InterPro" id="IPR000953">
    <property type="entry name" value="Chromo/chromo_shadow_dom"/>
</dbReference>
<dbReference type="EMBL" id="JABFOF010000007">
    <property type="protein sequence ID" value="KAG2390114.1"/>
    <property type="molecule type" value="Genomic_DNA"/>
</dbReference>
<dbReference type="Gene3D" id="1.10.10.60">
    <property type="entry name" value="Homeodomain-like"/>
    <property type="match status" value="1"/>
</dbReference>
<dbReference type="SMART" id="SM00487">
    <property type="entry name" value="DEXDc"/>
    <property type="match status" value="1"/>
</dbReference>
<dbReference type="GO" id="GO:0016887">
    <property type="term" value="F:ATP hydrolysis activity"/>
    <property type="evidence" value="ECO:0007669"/>
    <property type="project" value="TreeGrafter"/>
</dbReference>
<dbReference type="CDD" id="cd18659">
    <property type="entry name" value="CD2_tandem"/>
    <property type="match status" value="1"/>
</dbReference>
<keyword evidence="5" id="KW-0067">ATP-binding</keyword>
<feature type="region of interest" description="Disordered" evidence="7">
    <location>
        <begin position="61"/>
        <end position="107"/>
    </location>
</feature>
<dbReference type="SUPFAM" id="SSF52540">
    <property type="entry name" value="P-loop containing nucleoside triphosphate hydrolases"/>
    <property type="match status" value="2"/>
</dbReference>
<evidence type="ECO:0000256" key="5">
    <source>
        <dbReference type="ARBA" id="ARBA00022840"/>
    </source>
</evidence>
<dbReference type="InterPro" id="IPR009462">
    <property type="entry name" value="CHD_II_SANT-like"/>
</dbReference>
<evidence type="ECO:0000256" key="3">
    <source>
        <dbReference type="ARBA" id="ARBA00022741"/>
    </source>
</evidence>
<feature type="region of interest" description="Disordered" evidence="7">
    <location>
        <begin position="1108"/>
        <end position="1140"/>
    </location>
</feature>
<dbReference type="GO" id="GO:0003682">
    <property type="term" value="F:chromatin binding"/>
    <property type="evidence" value="ECO:0007669"/>
    <property type="project" value="TreeGrafter"/>
</dbReference>
<dbReference type="SMART" id="SM01146">
    <property type="entry name" value="DUF1086"/>
    <property type="match status" value="1"/>
</dbReference>
<dbReference type="InterPro" id="IPR014001">
    <property type="entry name" value="Helicase_ATP-bd"/>
</dbReference>
<dbReference type="InterPro" id="IPR027417">
    <property type="entry name" value="P-loop_NTPase"/>
</dbReference>
<dbReference type="PROSITE" id="PS50013">
    <property type="entry name" value="CHROMO_2"/>
    <property type="match status" value="1"/>
</dbReference>
<keyword evidence="6" id="KW-0539">Nucleus</keyword>
<dbReference type="Gene3D" id="2.40.50.40">
    <property type="match status" value="1"/>
</dbReference>
<dbReference type="InterPro" id="IPR001650">
    <property type="entry name" value="Helicase_C-like"/>
</dbReference>
<dbReference type="PANTHER" id="PTHR45623">
    <property type="entry name" value="CHROMODOMAIN-HELICASE-DNA-BINDING PROTEIN 3-RELATED-RELATED"/>
    <property type="match status" value="1"/>
</dbReference>
<dbReference type="PANTHER" id="PTHR45623:SF17">
    <property type="entry name" value="CHROMODOMAIN-HELICASE-DNA-BINDING PROTEIN 3-RELATED"/>
    <property type="match status" value="1"/>
</dbReference>
<comment type="caution">
    <text evidence="11">The sequence shown here is derived from an EMBL/GenBank/DDBJ whole genome shotgun (WGS) entry which is preliminary data.</text>
</comment>
<dbReference type="GO" id="GO:0042393">
    <property type="term" value="F:histone binding"/>
    <property type="evidence" value="ECO:0007669"/>
    <property type="project" value="TreeGrafter"/>
</dbReference>
<keyword evidence="4" id="KW-0378">Hydrolase</keyword>
<keyword evidence="3" id="KW-0547">Nucleotide-binding</keyword>
<dbReference type="Pfam" id="PF00271">
    <property type="entry name" value="Helicase_C"/>
    <property type="match status" value="1"/>
</dbReference>
<dbReference type="Proteomes" id="UP000743370">
    <property type="component" value="Unassembled WGS sequence"/>
</dbReference>
<dbReference type="Pfam" id="PF06461">
    <property type="entry name" value="CHDII_SANT-like"/>
    <property type="match status" value="1"/>
</dbReference>
<feature type="compositionally biased region" description="Acidic residues" evidence="7">
    <location>
        <begin position="889"/>
        <end position="901"/>
    </location>
</feature>